<accession>A0AAI9ZIS0</accession>
<name>A0AAI9ZIS0_9PEZI</name>
<dbReference type="GeneID" id="85466269"/>
<dbReference type="EMBL" id="JAHMHQ010000022">
    <property type="protein sequence ID" value="KAK1625003.1"/>
    <property type="molecule type" value="Genomic_DNA"/>
</dbReference>
<sequence length="162" mass="18388">MAQKEVVVNHEPMVAGIPLSIEKEPKFGSSPRTVQSRKVRCARIRIGVIRRQIAYTFLGLIPTWWIPTKYRHCILQNRHCKDCIPRARQTSTNGSSGVTTEQSPESPSWAPLKQAVLEKRPPLQWIFVQSPVVLSSGVSFKLHDRLKFASSSEIPWRSMDTP</sequence>
<protein>
    <submittedName>
        <fullName evidence="2">Uncharacterized protein</fullName>
    </submittedName>
</protein>
<dbReference type="AlphaFoldDB" id="A0AAI9ZIS0"/>
<gene>
    <name evidence="2" type="ORF">BDP81DRAFT_104402</name>
</gene>
<dbReference type="Proteomes" id="UP001243989">
    <property type="component" value="Unassembled WGS sequence"/>
</dbReference>
<evidence type="ECO:0000256" key="1">
    <source>
        <dbReference type="SAM" id="MobiDB-lite"/>
    </source>
</evidence>
<evidence type="ECO:0000313" key="2">
    <source>
        <dbReference type="EMBL" id="KAK1625003.1"/>
    </source>
</evidence>
<feature type="compositionally biased region" description="Polar residues" evidence="1">
    <location>
        <begin position="88"/>
        <end position="106"/>
    </location>
</feature>
<reference evidence="2" key="1">
    <citation type="submission" date="2021-06" db="EMBL/GenBank/DDBJ databases">
        <title>Comparative genomics, transcriptomics and evolutionary studies reveal genomic signatures of adaptation to plant cell wall in hemibiotrophic fungi.</title>
        <authorList>
            <consortium name="DOE Joint Genome Institute"/>
            <person name="Baroncelli R."/>
            <person name="Diaz J.F."/>
            <person name="Benocci T."/>
            <person name="Peng M."/>
            <person name="Battaglia E."/>
            <person name="Haridas S."/>
            <person name="Andreopoulos W."/>
            <person name="Labutti K."/>
            <person name="Pangilinan J."/>
            <person name="Floch G.L."/>
            <person name="Makela M.R."/>
            <person name="Henrissat B."/>
            <person name="Grigoriev I.V."/>
            <person name="Crouch J.A."/>
            <person name="De Vries R.P."/>
            <person name="Sukno S.A."/>
            <person name="Thon M.R."/>
        </authorList>
    </citation>
    <scope>NUCLEOTIDE SEQUENCE</scope>
    <source>
        <strain evidence="2">CBS 102054</strain>
    </source>
</reference>
<organism evidence="2 3">
    <name type="scientific">Colletotrichum phormii</name>
    <dbReference type="NCBI Taxonomy" id="359342"/>
    <lineage>
        <taxon>Eukaryota</taxon>
        <taxon>Fungi</taxon>
        <taxon>Dikarya</taxon>
        <taxon>Ascomycota</taxon>
        <taxon>Pezizomycotina</taxon>
        <taxon>Sordariomycetes</taxon>
        <taxon>Hypocreomycetidae</taxon>
        <taxon>Glomerellales</taxon>
        <taxon>Glomerellaceae</taxon>
        <taxon>Colletotrichum</taxon>
        <taxon>Colletotrichum acutatum species complex</taxon>
    </lineage>
</organism>
<feature type="region of interest" description="Disordered" evidence="1">
    <location>
        <begin position="87"/>
        <end position="109"/>
    </location>
</feature>
<evidence type="ECO:0000313" key="3">
    <source>
        <dbReference type="Proteomes" id="UP001243989"/>
    </source>
</evidence>
<proteinExistence type="predicted"/>
<comment type="caution">
    <text evidence="2">The sequence shown here is derived from an EMBL/GenBank/DDBJ whole genome shotgun (WGS) entry which is preliminary data.</text>
</comment>
<keyword evidence="3" id="KW-1185">Reference proteome</keyword>
<dbReference type="RefSeq" id="XP_060440998.1">
    <property type="nucleotide sequence ID" value="XM_060581407.1"/>
</dbReference>